<evidence type="ECO:0000259" key="4">
    <source>
        <dbReference type="PROSITE" id="PS01031"/>
    </source>
</evidence>
<comment type="similarity">
    <text evidence="1 2">Belongs to the small heat shock protein (HSP20) family.</text>
</comment>
<dbReference type="CDD" id="cd06464">
    <property type="entry name" value="ACD_sHsps-like"/>
    <property type="match status" value="1"/>
</dbReference>
<feature type="domain" description="SHSP" evidence="4">
    <location>
        <begin position="28"/>
        <end position="138"/>
    </location>
</feature>
<evidence type="ECO:0000256" key="3">
    <source>
        <dbReference type="SAM" id="MobiDB-lite"/>
    </source>
</evidence>
<accession>L0A4T3</accession>
<evidence type="ECO:0000313" key="5">
    <source>
        <dbReference type="EMBL" id="AFZ68893.1"/>
    </source>
</evidence>
<dbReference type="HOGENOM" id="CLU_046737_9_0_0"/>
<dbReference type="PATRIC" id="fig|937777.3.peg.3473"/>
<protein>
    <submittedName>
        <fullName evidence="5">Molecular chaperone (Small heat shock protein)</fullName>
    </submittedName>
</protein>
<dbReference type="InterPro" id="IPR002068">
    <property type="entry name" value="A-crystallin/Hsp20_dom"/>
</dbReference>
<dbReference type="Pfam" id="PF00011">
    <property type="entry name" value="HSP20"/>
    <property type="match status" value="1"/>
</dbReference>
<dbReference type="EMBL" id="CP003382">
    <property type="protein sequence ID" value="AFZ68893.1"/>
    <property type="molecule type" value="Genomic_DNA"/>
</dbReference>
<dbReference type="Gene3D" id="2.60.40.790">
    <property type="match status" value="1"/>
</dbReference>
<organism evidence="5 6">
    <name type="scientific">Deinococcus peraridilitoris (strain DSM 19664 / LMG 22246 / CIP 109416 / KR-200)</name>
    <dbReference type="NCBI Taxonomy" id="937777"/>
    <lineage>
        <taxon>Bacteria</taxon>
        <taxon>Thermotogati</taxon>
        <taxon>Deinococcota</taxon>
        <taxon>Deinococci</taxon>
        <taxon>Deinococcales</taxon>
        <taxon>Deinococcaceae</taxon>
        <taxon>Deinococcus</taxon>
    </lineage>
</organism>
<dbReference type="KEGG" id="dpd:Deipe_3460"/>
<evidence type="ECO:0000256" key="1">
    <source>
        <dbReference type="PROSITE-ProRule" id="PRU00285"/>
    </source>
</evidence>
<dbReference type="PANTHER" id="PTHR11527">
    <property type="entry name" value="HEAT-SHOCK PROTEIN 20 FAMILY MEMBER"/>
    <property type="match status" value="1"/>
</dbReference>
<dbReference type="SUPFAM" id="SSF49764">
    <property type="entry name" value="HSP20-like chaperones"/>
    <property type="match status" value="1"/>
</dbReference>
<dbReference type="eggNOG" id="COG0071">
    <property type="taxonomic scope" value="Bacteria"/>
</dbReference>
<feature type="region of interest" description="Disordered" evidence="3">
    <location>
        <begin position="144"/>
        <end position="168"/>
    </location>
</feature>
<evidence type="ECO:0000313" key="6">
    <source>
        <dbReference type="Proteomes" id="UP000010467"/>
    </source>
</evidence>
<dbReference type="InterPro" id="IPR031107">
    <property type="entry name" value="Small_HSP"/>
</dbReference>
<dbReference type="OrthoDB" id="9811615at2"/>
<sequence>MMRFDPFRDIEELQQRVDRMFGSGTSNHTSQRFSPTVDIHEDDGGLDISLDLPGIDPGNIKLEAENNTVTVQAERKYDQGGRTAHRVERAYGTFVRTFNVPPRYDLGKIEALYAHGTLSLRVPRAEAAQRRSIPIKGMSNDAVQTLEAGAAQRPQAMQESQSEASLSS</sequence>
<dbReference type="InterPro" id="IPR008978">
    <property type="entry name" value="HSP20-like_chaperone"/>
</dbReference>
<feature type="compositionally biased region" description="Polar residues" evidence="3">
    <location>
        <begin position="155"/>
        <end position="168"/>
    </location>
</feature>
<dbReference type="RefSeq" id="WP_015237191.1">
    <property type="nucleotide sequence ID" value="NC_019793.1"/>
</dbReference>
<proteinExistence type="inferred from homology"/>
<keyword evidence="5" id="KW-0346">Stress response</keyword>
<dbReference type="PROSITE" id="PS01031">
    <property type="entry name" value="SHSP"/>
    <property type="match status" value="1"/>
</dbReference>
<gene>
    <name evidence="5" type="ordered locus">Deipe_3460</name>
</gene>
<keyword evidence="6" id="KW-1185">Reference proteome</keyword>
<dbReference type="STRING" id="937777.Deipe_3460"/>
<dbReference type="Proteomes" id="UP000010467">
    <property type="component" value="Chromosome"/>
</dbReference>
<evidence type="ECO:0000256" key="2">
    <source>
        <dbReference type="RuleBase" id="RU003616"/>
    </source>
</evidence>
<dbReference type="AlphaFoldDB" id="L0A4T3"/>
<name>L0A4T3_DEIPD</name>
<reference evidence="6" key="1">
    <citation type="submission" date="2012-03" db="EMBL/GenBank/DDBJ databases">
        <title>Complete sequence of chromosome of Deinococcus peraridilitoris DSM 19664.</title>
        <authorList>
            <person name="Lucas S."/>
            <person name="Copeland A."/>
            <person name="Lapidus A."/>
            <person name="Glavina del Rio T."/>
            <person name="Dalin E."/>
            <person name="Tice H."/>
            <person name="Bruce D."/>
            <person name="Goodwin L."/>
            <person name="Pitluck S."/>
            <person name="Peters L."/>
            <person name="Mikhailova N."/>
            <person name="Lu M."/>
            <person name="Kyrpides N."/>
            <person name="Mavromatis K."/>
            <person name="Ivanova N."/>
            <person name="Brettin T."/>
            <person name="Detter J.C."/>
            <person name="Han C."/>
            <person name="Larimer F."/>
            <person name="Land M."/>
            <person name="Hauser L."/>
            <person name="Markowitz V."/>
            <person name="Cheng J.-F."/>
            <person name="Hugenholtz P."/>
            <person name="Woyke T."/>
            <person name="Wu D."/>
            <person name="Pukall R."/>
            <person name="Steenblock K."/>
            <person name="Brambilla E."/>
            <person name="Klenk H.-P."/>
            <person name="Eisen J.A."/>
        </authorList>
    </citation>
    <scope>NUCLEOTIDE SEQUENCE [LARGE SCALE GENOMIC DNA]</scope>
    <source>
        <strain evidence="6">DSM 19664 / LMG 22246 / CIP 109416 / KR-200</strain>
    </source>
</reference>